<organism evidence="1 2">
    <name type="scientific">Hymenobacter glacieicola</name>
    <dbReference type="NCBI Taxonomy" id="1562124"/>
    <lineage>
        <taxon>Bacteria</taxon>
        <taxon>Pseudomonadati</taxon>
        <taxon>Bacteroidota</taxon>
        <taxon>Cytophagia</taxon>
        <taxon>Cytophagales</taxon>
        <taxon>Hymenobacteraceae</taxon>
        <taxon>Hymenobacter</taxon>
    </lineage>
</organism>
<name>A0ABQ1X2Y2_9BACT</name>
<evidence type="ECO:0008006" key="3">
    <source>
        <dbReference type="Google" id="ProtNLM"/>
    </source>
</evidence>
<dbReference type="InterPro" id="IPR016181">
    <property type="entry name" value="Acyl_CoA_acyltransferase"/>
</dbReference>
<comment type="caution">
    <text evidence="1">The sequence shown here is derived from an EMBL/GenBank/DDBJ whole genome shotgun (WGS) entry which is preliminary data.</text>
</comment>
<dbReference type="EMBL" id="BMGS01000008">
    <property type="protein sequence ID" value="GGG53421.1"/>
    <property type="molecule type" value="Genomic_DNA"/>
</dbReference>
<dbReference type="Proteomes" id="UP000601361">
    <property type="component" value="Unassembled WGS sequence"/>
</dbReference>
<protein>
    <recommendedName>
        <fullName evidence="3">N-acetyltransferase domain-containing protein</fullName>
    </recommendedName>
</protein>
<gene>
    <name evidence="1" type="ORF">GCM10011378_32140</name>
</gene>
<evidence type="ECO:0000313" key="1">
    <source>
        <dbReference type="EMBL" id="GGG53421.1"/>
    </source>
</evidence>
<accession>A0ABQ1X2Y2</accession>
<proteinExistence type="predicted"/>
<evidence type="ECO:0000313" key="2">
    <source>
        <dbReference type="Proteomes" id="UP000601361"/>
    </source>
</evidence>
<reference evidence="2" key="1">
    <citation type="journal article" date="2019" name="Int. J. Syst. Evol. Microbiol.">
        <title>The Global Catalogue of Microorganisms (GCM) 10K type strain sequencing project: providing services to taxonomists for standard genome sequencing and annotation.</title>
        <authorList>
            <consortium name="The Broad Institute Genomics Platform"/>
            <consortium name="The Broad Institute Genome Sequencing Center for Infectious Disease"/>
            <person name="Wu L."/>
            <person name="Ma J."/>
        </authorList>
    </citation>
    <scope>NUCLEOTIDE SEQUENCE [LARGE SCALE GENOMIC DNA]</scope>
    <source>
        <strain evidence="2">CGMCC 1.12990</strain>
    </source>
</reference>
<sequence length="309" mass="34483">MGGDEQIEARRLALLGTVPYAAIPALPAEVVFQRFVLERLHQFPQLPQHFIWQVAVGEEQVQFFYKYLPWDTAFFGRAMARLHAVLFSSRVSLAQLTAAVQQFAQHLTKTRQQHCYCEVATADPLLLTALGRAGWATIETRLQYYHPLTQLPATRYAVRAATSADSNAVQRVGATNRNPFDRFHADPFFSPEEGDVFLGEYAAATVRGYADVVLVPAQEVVDSFLAVSYLTPDAHLLGLPLGRVLLTAVGSRNQGWHRQLLSETLWHLKERGSTWALLTTQATNRAVVHNCELLGFRLGGVTQIVSWQA</sequence>
<dbReference type="SUPFAM" id="SSF55729">
    <property type="entry name" value="Acyl-CoA N-acyltransferases (Nat)"/>
    <property type="match status" value="1"/>
</dbReference>
<dbReference type="Gene3D" id="3.40.630.30">
    <property type="match status" value="1"/>
</dbReference>
<keyword evidence="2" id="KW-1185">Reference proteome</keyword>